<dbReference type="InterPro" id="IPR036465">
    <property type="entry name" value="vWFA_dom_sf"/>
</dbReference>
<sequence>MDQEMVLTDVIINEKYLTNATKSDKKKDVSDFENLMHVFREIGEENGVVCPADVLFVLDGTGSMHDVFKQCLEYILKVSGFFKTISLTISETLDRVGVILYSNSHNNKEKIPLGSIDDPEKLAEAVKGRLGIGCIGIEQKHVNYTCHFFFHIETATVHHIETVTDDQGRILIPIPSQIDFSGEEASGEDGSGYDSTNIIYDKLESSGWNGWSNLRIADGSGSLPCEISNIQKEMHVLGIEGSSIPMEINDTDGSSYSEIEGSNNNAESYNYGGSTDSFRDDFIDETINESGLTDGIFESVDGELGVKRNVNNFSTTAYCQYDIVFVFDASGSLQGRFEDQLEIANRLVDILALGSNDTQIAVIKYAGRGKTRVIFNFKDMTNREEIKHGITKTQFSSGTTYTNEALMKAASLFSSSSTKPNVAKPVTIVFTDGFSVTDPSEGARLLQKMGVMVFAIGIDKDGQAINRDELVTIAGHPSRVYTMSNIVQFEKELRTVSEKCRKRKNYS</sequence>
<dbReference type="OrthoDB" id="6132182at2759"/>
<dbReference type="SUPFAM" id="SSF53300">
    <property type="entry name" value="vWA-like"/>
    <property type="match status" value="2"/>
</dbReference>
<evidence type="ECO:0000313" key="2">
    <source>
        <dbReference type="EMBL" id="KJH41158.1"/>
    </source>
</evidence>
<gene>
    <name evidence="2" type="ORF">DICVIV_12867</name>
</gene>
<dbReference type="InterPro" id="IPR002035">
    <property type="entry name" value="VWF_A"/>
</dbReference>
<reference evidence="2 3" key="1">
    <citation type="submission" date="2013-11" db="EMBL/GenBank/DDBJ databases">
        <title>Draft genome of the bovine lungworm Dictyocaulus viviparus.</title>
        <authorList>
            <person name="Mitreva M."/>
        </authorList>
    </citation>
    <scope>NUCLEOTIDE SEQUENCE [LARGE SCALE GENOMIC DNA]</scope>
    <source>
        <strain evidence="2 3">HannoverDv2000</strain>
    </source>
</reference>
<dbReference type="SMART" id="SM00327">
    <property type="entry name" value="VWA"/>
    <property type="match status" value="1"/>
</dbReference>
<dbReference type="STRING" id="29172.A0A0D8X9B1"/>
<dbReference type="Pfam" id="PF00092">
    <property type="entry name" value="VWA"/>
    <property type="match status" value="2"/>
</dbReference>
<evidence type="ECO:0000259" key="1">
    <source>
        <dbReference type="PROSITE" id="PS50234"/>
    </source>
</evidence>
<reference evidence="3" key="2">
    <citation type="journal article" date="2016" name="Sci. Rep.">
        <title>Dictyocaulus viviparus genome, variome and transcriptome elucidate lungworm biology and support future intervention.</title>
        <authorList>
            <person name="McNulty S.N."/>
            <person name="Strube C."/>
            <person name="Rosa B.A."/>
            <person name="Martin J.C."/>
            <person name="Tyagi R."/>
            <person name="Choi Y.J."/>
            <person name="Wang Q."/>
            <person name="Hallsworth Pepin K."/>
            <person name="Zhang X."/>
            <person name="Ozersky P."/>
            <person name="Wilson R.K."/>
            <person name="Sternberg P.W."/>
            <person name="Gasser R.B."/>
            <person name="Mitreva M."/>
        </authorList>
    </citation>
    <scope>NUCLEOTIDE SEQUENCE [LARGE SCALE GENOMIC DNA]</scope>
    <source>
        <strain evidence="3">HannoverDv2000</strain>
    </source>
</reference>
<keyword evidence="3" id="KW-1185">Reference proteome</keyword>
<dbReference type="Gene3D" id="3.40.50.410">
    <property type="entry name" value="von Willebrand factor, type A domain"/>
    <property type="match status" value="2"/>
</dbReference>
<dbReference type="PROSITE" id="PS50234">
    <property type="entry name" value="VWFA"/>
    <property type="match status" value="2"/>
</dbReference>
<dbReference type="Proteomes" id="UP000053766">
    <property type="component" value="Unassembled WGS sequence"/>
</dbReference>
<dbReference type="PANTHER" id="PTHR24020">
    <property type="entry name" value="COLLAGEN ALPHA"/>
    <property type="match status" value="1"/>
</dbReference>
<proteinExistence type="predicted"/>
<accession>A0A0D8X9B1</accession>
<name>A0A0D8X9B1_DICVI</name>
<dbReference type="PANTHER" id="PTHR24020:SF84">
    <property type="entry name" value="VWFA DOMAIN-CONTAINING PROTEIN"/>
    <property type="match status" value="1"/>
</dbReference>
<dbReference type="InterPro" id="IPR050525">
    <property type="entry name" value="ECM_Assembly_Org"/>
</dbReference>
<organism evidence="2 3">
    <name type="scientific">Dictyocaulus viviparus</name>
    <name type="common">Bovine lungworm</name>
    <dbReference type="NCBI Taxonomy" id="29172"/>
    <lineage>
        <taxon>Eukaryota</taxon>
        <taxon>Metazoa</taxon>
        <taxon>Ecdysozoa</taxon>
        <taxon>Nematoda</taxon>
        <taxon>Chromadorea</taxon>
        <taxon>Rhabditida</taxon>
        <taxon>Rhabditina</taxon>
        <taxon>Rhabditomorpha</taxon>
        <taxon>Strongyloidea</taxon>
        <taxon>Metastrongylidae</taxon>
        <taxon>Dictyocaulus</taxon>
    </lineage>
</organism>
<dbReference type="AlphaFoldDB" id="A0A0D8X9B1"/>
<feature type="domain" description="VWFA" evidence="1">
    <location>
        <begin position="53"/>
        <end position="127"/>
    </location>
</feature>
<dbReference type="EMBL" id="KN716889">
    <property type="protein sequence ID" value="KJH41158.1"/>
    <property type="molecule type" value="Genomic_DNA"/>
</dbReference>
<protein>
    <submittedName>
        <fullName evidence="2">von Willebrand factor type A domain protein</fullName>
    </submittedName>
</protein>
<evidence type="ECO:0000313" key="3">
    <source>
        <dbReference type="Proteomes" id="UP000053766"/>
    </source>
</evidence>
<feature type="domain" description="VWFA" evidence="1">
    <location>
        <begin position="322"/>
        <end position="496"/>
    </location>
</feature>